<gene>
    <name evidence="2" type="ORF">F992_02877</name>
</gene>
<dbReference type="Proteomes" id="UP000013190">
    <property type="component" value="Unassembled WGS sequence"/>
</dbReference>
<dbReference type="RefSeq" id="WP_004663678.1">
    <property type="nucleotide sequence ID" value="NZ_BMDV01000006.1"/>
</dbReference>
<protein>
    <submittedName>
        <fullName evidence="2">Uncharacterized protein</fullName>
    </submittedName>
</protein>
<keyword evidence="1" id="KW-0732">Signal</keyword>
<evidence type="ECO:0000313" key="2">
    <source>
        <dbReference type="EMBL" id="ENU26008.1"/>
    </source>
</evidence>
<comment type="caution">
    <text evidence="2">The sequence shown here is derived from an EMBL/GenBank/DDBJ whole genome shotgun (WGS) entry which is preliminary data.</text>
</comment>
<proteinExistence type="predicted"/>
<feature type="signal peptide" evidence="1">
    <location>
        <begin position="1"/>
        <end position="24"/>
    </location>
</feature>
<sequence length="549" mass="58555">MKKGMKKTLLASCLLSITTANTLANGLVSMTDEELSAARGQALISMAYTAPKNIDGSAGDGSGAGSSGNYLNYGYYKLGLEAKMELNTNIRSLQLGCGGTNGVGNCDIDIENLSLSGPADSVAADGTPIWTKGRANTSALLTNPFIEFAIKNPTSASLREVAGFRLSAEDILGHLSAGTLNDYNSTTQKSTGGGINTFSGYIQVAPTPVDAKTNPSIFGTRYDEQIFANVRINTLWWNDRSVFSSPSQMTGVVNNPNKASSNNDQKIYDNLRKNSSNQGIYGILVPQQNVSFEFPQTAVTGNRMSQLNLVVNDVPIDPIAIGRDSGGIFMALDQSLLGVPGVVFFMGADGAGGSQASCAAAKNTANCSYITNLKVNATVKENFNLVHNLPISSGGYLSLQKEALRWPGSSSAFTYNRTTKAITNVADNYSNTDSNLVFNKGDIAQPGWWLSLKDPLDFGKLVPTNNIPMDDVLPQIATYITNYLSDSANNKIDINLGTAITLLFGAPVFRGLGDIRLSDSSRAVMVMENLQLNNYQQPVSNCFGNLKFC</sequence>
<dbReference type="GeneID" id="92836225"/>
<name>A0ABN0JL02_9GAMM</name>
<evidence type="ECO:0000313" key="3">
    <source>
        <dbReference type="Proteomes" id="UP000013190"/>
    </source>
</evidence>
<reference evidence="2 3" key="2">
    <citation type="journal article" date="2016" name="Int. J. Syst. Evol. Microbiol.">
        <title>Taxonomy of haemolytic and/or proteolytic strains of the genus Acinetobacter with the proposal of Acinetobacter courvalinii sp. nov. (genomic species 14 sensu Bouvet &amp; Jeanjean), Acinetobacter dispersus sp. nov. (genomic species 17), Acinetobacter modestus sp. nov., Acinetobacter proteolyticus sp. nov. and Acinetobacter vivianii sp. nov.</title>
        <authorList>
            <person name="Nemec A."/>
            <person name="Radolfova-Krizova L."/>
            <person name="Maixnerova M."/>
            <person name="Vrestiakova E."/>
            <person name="Jezek P."/>
            <person name="Sedo O."/>
        </authorList>
    </citation>
    <scope>NUCLEOTIDE SEQUENCE [LARGE SCALE GENOMIC DNA]</scope>
    <source>
        <strain evidence="2 3">NIPH 236</strain>
    </source>
</reference>
<reference evidence="3" key="1">
    <citation type="submission" date="2013-02" db="EMBL/GenBank/DDBJ databases">
        <title>The Genome Sequence of Acinetobacter sp. NIPH 236.</title>
        <authorList>
            <consortium name="The Broad Institute Genome Sequencing Platform"/>
            <consortium name="The Broad Institute Genome Sequencing Center for Infectious Disease"/>
            <person name="Cerqueira G."/>
            <person name="Feldgarden M."/>
            <person name="Courvalin P."/>
            <person name="Perichon B."/>
            <person name="Grillot-Courvalin C."/>
            <person name="Clermont D."/>
            <person name="Rocha E."/>
            <person name="Yoon E.-J."/>
            <person name="Nemec A."/>
            <person name="Walker B."/>
            <person name="Young S.K."/>
            <person name="Zeng Q."/>
            <person name="Gargeya S."/>
            <person name="Fitzgerald M."/>
            <person name="Haas B."/>
            <person name="Abouelleil A."/>
            <person name="Alvarado L."/>
            <person name="Arachchi H.M."/>
            <person name="Berlin A.M."/>
            <person name="Chapman S.B."/>
            <person name="Dewar J."/>
            <person name="Goldberg J."/>
            <person name="Griggs A."/>
            <person name="Gujja S."/>
            <person name="Hansen M."/>
            <person name="Howarth C."/>
            <person name="Imamovic A."/>
            <person name="Larimer J."/>
            <person name="McCowan C."/>
            <person name="Murphy C."/>
            <person name="Neiman D."/>
            <person name="Pearson M."/>
            <person name="Priest M."/>
            <person name="Roberts A."/>
            <person name="Saif S."/>
            <person name="Shea T."/>
            <person name="Sisk P."/>
            <person name="Sykes S."/>
            <person name="Wortman J."/>
            <person name="Nusbaum C."/>
            <person name="Birren B."/>
        </authorList>
    </citation>
    <scope>NUCLEOTIDE SEQUENCE [LARGE SCALE GENOMIC DNA]</scope>
    <source>
        <strain evidence="3">NIPH 236</strain>
    </source>
</reference>
<keyword evidence="3" id="KW-1185">Reference proteome</keyword>
<feature type="chain" id="PRO_5045547679" evidence="1">
    <location>
        <begin position="25"/>
        <end position="549"/>
    </location>
</feature>
<evidence type="ECO:0000256" key="1">
    <source>
        <dbReference type="SAM" id="SignalP"/>
    </source>
</evidence>
<organism evidence="2 3">
    <name type="scientific">Acinetobacter modestus</name>
    <dbReference type="NCBI Taxonomy" id="1776740"/>
    <lineage>
        <taxon>Bacteria</taxon>
        <taxon>Pseudomonadati</taxon>
        <taxon>Pseudomonadota</taxon>
        <taxon>Gammaproteobacteria</taxon>
        <taxon>Moraxellales</taxon>
        <taxon>Moraxellaceae</taxon>
        <taxon>Acinetobacter</taxon>
    </lineage>
</organism>
<dbReference type="EMBL" id="APOJ01000029">
    <property type="protein sequence ID" value="ENU26008.1"/>
    <property type="molecule type" value="Genomic_DNA"/>
</dbReference>
<accession>A0ABN0JL02</accession>